<dbReference type="PANTHER" id="PTHR42830">
    <property type="entry name" value="OSMOTICALLY INDUCIBLE FAMILY PROTEIN"/>
    <property type="match status" value="1"/>
</dbReference>
<reference evidence="1 2" key="1">
    <citation type="submission" date="2019-08" db="EMBL/GenBank/DDBJ databases">
        <title>Genome of Phaeodactylibacter luteus.</title>
        <authorList>
            <person name="Bowman J.P."/>
        </authorList>
    </citation>
    <scope>NUCLEOTIDE SEQUENCE [LARGE SCALE GENOMIC DNA]</scope>
    <source>
        <strain evidence="1 2">KCTC 42180</strain>
    </source>
</reference>
<proteinExistence type="predicted"/>
<dbReference type="InterPro" id="IPR052707">
    <property type="entry name" value="OsmC_Ohr_Peroxiredoxin"/>
</dbReference>
<protein>
    <submittedName>
        <fullName evidence="1">OsmC family peroxiredoxin</fullName>
    </submittedName>
</protein>
<dbReference type="Gene3D" id="3.30.300.20">
    <property type="match status" value="1"/>
</dbReference>
<accession>A0A5C6RFS3</accession>
<dbReference type="OrthoDB" id="9795405at2"/>
<organism evidence="1 2">
    <name type="scientific">Phaeodactylibacter luteus</name>
    <dbReference type="NCBI Taxonomy" id="1564516"/>
    <lineage>
        <taxon>Bacteria</taxon>
        <taxon>Pseudomonadati</taxon>
        <taxon>Bacteroidota</taxon>
        <taxon>Saprospiria</taxon>
        <taxon>Saprospirales</taxon>
        <taxon>Haliscomenobacteraceae</taxon>
        <taxon>Phaeodactylibacter</taxon>
    </lineage>
</organism>
<name>A0A5C6RFS3_9BACT</name>
<dbReference type="InterPro" id="IPR015946">
    <property type="entry name" value="KH_dom-like_a/b"/>
</dbReference>
<dbReference type="InterPro" id="IPR003718">
    <property type="entry name" value="OsmC/Ohr_fam"/>
</dbReference>
<dbReference type="EMBL" id="VOOR01000070">
    <property type="protein sequence ID" value="TXB60652.1"/>
    <property type="molecule type" value="Genomic_DNA"/>
</dbReference>
<evidence type="ECO:0000313" key="1">
    <source>
        <dbReference type="EMBL" id="TXB60652.1"/>
    </source>
</evidence>
<gene>
    <name evidence="1" type="ORF">FRY97_20100</name>
</gene>
<dbReference type="AlphaFoldDB" id="A0A5C6RFS3"/>
<dbReference type="SUPFAM" id="SSF82784">
    <property type="entry name" value="OsmC-like"/>
    <property type="match status" value="1"/>
</dbReference>
<dbReference type="InterPro" id="IPR036102">
    <property type="entry name" value="OsmC/Ohrsf"/>
</dbReference>
<dbReference type="PANTHER" id="PTHR42830:SF2">
    <property type="entry name" value="OSMC_OHR FAMILY PROTEIN"/>
    <property type="match status" value="1"/>
</dbReference>
<sequence length="170" mass="18752">MYTKSCTLSLMRQHRYTIHLKWAGNLGVGTQSYKAYSRDFEVRAPGKPVFQGSADPAFRGSTEKYNPEEMLVAALSSCHKLWYLHLCAEAGITVTAYEDDASGLMAETKDGGGHFEWVRLQPKVSILESSALAQAQALHDRAHSLCFIANSCNFPVHCEPVILLADEQGS</sequence>
<dbReference type="Pfam" id="PF02566">
    <property type="entry name" value="OsmC"/>
    <property type="match status" value="1"/>
</dbReference>
<keyword evidence="2" id="KW-1185">Reference proteome</keyword>
<comment type="caution">
    <text evidence="1">The sequence shown here is derived from an EMBL/GenBank/DDBJ whole genome shotgun (WGS) entry which is preliminary data.</text>
</comment>
<dbReference type="Proteomes" id="UP000321580">
    <property type="component" value="Unassembled WGS sequence"/>
</dbReference>
<evidence type="ECO:0000313" key="2">
    <source>
        <dbReference type="Proteomes" id="UP000321580"/>
    </source>
</evidence>